<dbReference type="RefSeq" id="XP_009524059.1">
    <property type="nucleotide sequence ID" value="XM_009525764.1"/>
</dbReference>
<keyword evidence="2" id="KW-0378">Hydrolase</keyword>
<dbReference type="GeneID" id="20639440"/>
<comment type="catalytic activity">
    <reaction evidence="2">
        <text>a phosphate monoester + H2O = an alcohol + phosphate</text>
        <dbReference type="Rhea" id="RHEA:15017"/>
        <dbReference type="ChEBI" id="CHEBI:15377"/>
        <dbReference type="ChEBI" id="CHEBI:30879"/>
        <dbReference type="ChEBI" id="CHEBI:43474"/>
        <dbReference type="ChEBI" id="CHEBI:67140"/>
        <dbReference type="EC" id="3.1.3.2"/>
    </reaction>
</comment>
<evidence type="ECO:0000313" key="6">
    <source>
        <dbReference type="Proteomes" id="UP000002640"/>
    </source>
</evidence>
<evidence type="ECO:0000313" key="5">
    <source>
        <dbReference type="EMBL" id="EGZ21342.1"/>
    </source>
</evidence>
<dbReference type="OMA" id="THYEANG"/>
<dbReference type="Gene3D" id="3.60.21.10">
    <property type="match status" value="1"/>
</dbReference>
<feature type="signal peptide" evidence="2">
    <location>
        <begin position="1"/>
        <end position="20"/>
    </location>
</feature>
<keyword evidence="1 2" id="KW-0732">Signal</keyword>
<evidence type="ECO:0000259" key="3">
    <source>
        <dbReference type="Pfam" id="PF00149"/>
    </source>
</evidence>
<name>G4ZC61_PHYSP</name>
<dbReference type="EMBL" id="JH159153">
    <property type="protein sequence ID" value="EGZ21342.1"/>
    <property type="molecule type" value="Genomic_DNA"/>
</dbReference>
<evidence type="ECO:0000259" key="4">
    <source>
        <dbReference type="Pfam" id="PF16656"/>
    </source>
</evidence>
<dbReference type="EC" id="3.1.3.2" evidence="2"/>
<dbReference type="InParanoid" id="G4ZC61"/>
<sequence>MLKVIVLGSCHALCSRSALCESTGDAAQPCRIKDNVDYYPHQLHFAYAGASAGTAMTLSWSTYAEVQDSSVWIGNSEGSLELVDTPVTQTSYYHDETYNMFHHHATVSGLTPRTKYFYKVGSKANATTFNVVIYGDFGVGNESKETLAYVSTLNPEEVDLIYHIGDIGYADDAWLMPGQLDGFFYEKVYNDWMNSMTPVMSSIPYMVLVGNHEAECHSPACAASADRMIMLRNYTAYNSRFQMPSKEHGPIHITSLSSETDYKGEPSNEFADPPRNGNFGDQLAWVEADLKKADANRANVPWIIVGMHHPVEGLDPFPDRNNATSNQAVLDEFVMWKTAPTGCNEPY</sequence>
<dbReference type="InterPro" id="IPR039331">
    <property type="entry name" value="PAPs-like"/>
</dbReference>
<dbReference type="InterPro" id="IPR015914">
    <property type="entry name" value="PAPs_N"/>
</dbReference>
<dbReference type="PANTHER" id="PTHR22953:SF153">
    <property type="entry name" value="PURPLE ACID PHOSPHATASE"/>
    <property type="match status" value="1"/>
</dbReference>
<organism evidence="5 6">
    <name type="scientific">Phytophthora sojae (strain P6497)</name>
    <name type="common">Soybean stem and root rot agent</name>
    <name type="synonym">Phytophthora megasperma f. sp. glycines</name>
    <dbReference type="NCBI Taxonomy" id="1094619"/>
    <lineage>
        <taxon>Eukaryota</taxon>
        <taxon>Sar</taxon>
        <taxon>Stramenopiles</taxon>
        <taxon>Oomycota</taxon>
        <taxon>Peronosporomycetes</taxon>
        <taxon>Peronosporales</taxon>
        <taxon>Peronosporaceae</taxon>
        <taxon>Phytophthora</taxon>
    </lineage>
</organism>
<dbReference type="GO" id="GO:0046872">
    <property type="term" value="F:metal ion binding"/>
    <property type="evidence" value="ECO:0007669"/>
    <property type="project" value="InterPro"/>
</dbReference>
<proteinExistence type="inferred from homology"/>
<dbReference type="Gene3D" id="2.60.40.380">
    <property type="entry name" value="Purple acid phosphatase-like, N-terminal"/>
    <property type="match status" value="1"/>
</dbReference>
<dbReference type="GO" id="GO:0003993">
    <property type="term" value="F:acid phosphatase activity"/>
    <property type="evidence" value="ECO:0007669"/>
    <property type="project" value="UniProtKB-EC"/>
</dbReference>
<dbReference type="AlphaFoldDB" id="G4ZC61"/>
<reference evidence="5 6" key="1">
    <citation type="journal article" date="2006" name="Science">
        <title>Phytophthora genome sequences uncover evolutionary origins and mechanisms of pathogenesis.</title>
        <authorList>
            <person name="Tyler B.M."/>
            <person name="Tripathy S."/>
            <person name="Zhang X."/>
            <person name="Dehal P."/>
            <person name="Jiang R.H."/>
            <person name="Aerts A."/>
            <person name="Arredondo F.D."/>
            <person name="Baxter L."/>
            <person name="Bensasson D."/>
            <person name="Beynon J.L."/>
            <person name="Chapman J."/>
            <person name="Damasceno C.M."/>
            <person name="Dorrance A.E."/>
            <person name="Dou D."/>
            <person name="Dickerman A.W."/>
            <person name="Dubchak I.L."/>
            <person name="Garbelotto M."/>
            <person name="Gijzen M."/>
            <person name="Gordon S.G."/>
            <person name="Govers F."/>
            <person name="Grunwald N.J."/>
            <person name="Huang W."/>
            <person name="Ivors K.L."/>
            <person name="Jones R.W."/>
            <person name="Kamoun S."/>
            <person name="Krampis K."/>
            <person name="Lamour K.H."/>
            <person name="Lee M.K."/>
            <person name="McDonald W.H."/>
            <person name="Medina M."/>
            <person name="Meijer H.J."/>
            <person name="Nordberg E.K."/>
            <person name="Maclean D.J."/>
            <person name="Ospina-Giraldo M.D."/>
            <person name="Morris P.F."/>
            <person name="Phuntumart V."/>
            <person name="Putnam N.H."/>
            <person name="Rash S."/>
            <person name="Rose J.K."/>
            <person name="Sakihama Y."/>
            <person name="Salamov A.A."/>
            <person name="Savidor A."/>
            <person name="Scheuring C.F."/>
            <person name="Smith B.M."/>
            <person name="Sobral B.W."/>
            <person name="Terry A."/>
            <person name="Torto-Alalibo T.A."/>
            <person name="Win J."/>
            <person name="Xu Z."/>
            <person name="Zhang H."/>
            <person name="Grigoriev I.V."/>
            <person name="Rokhsar D.S."/>
            <person name="Boore J.L."/>
        </authorList>
    </citation>
    <scope>NUCLEOTIDE SEQUENCE [LARGE SCALE GENOMIC DNA]</scope>
    <source>
        <strain evidence="5 6">P6497</strain>
    </source>
</reference>
<dbReference type="STRING" id="1094619.G4ZC61"/>
<dbReference type="SUPFAM" id="SSF56300">
    <property type="entry name" value="Metallo-dependent phosphatases"/>
    <property type="match status" value="1"/>
</dbReference>
<dbReference type="KEGG" id="psoj:PHYSODRAFT_262872"/>
<dbReference type="SMR" id="G4ZC61"/>
<gene>
    <name evidence="5" type="ORF">PHYSODRAFT_262872</name>
</gene>
<dbReference type="InterPro" id="IPR004843">
    <property type="entry name" value="Calcineurin-like_PHP"/>
</dbReference>
<feature type="domain" description="Calcineurin-like phosphoesterase" evidence="3">
    <location>
        <begin position="130"/>
        <end position="315"/>
    </location>
</feature>
<dbReference type="InterPro" id="IPR029052">
    <property type="entry name" value="Metallo-depent_PP-like"/>
</dbReference>
<protein>
    <recommendedName>
        <fullName evidence="2">Purple acid phosphatase</fullName>
        <ecNumber evidence="2">3.1.3.2</ecNumber>
    </recommendedName>
</protein>
<dbReference type="SUPFAM" id="SSF49363">
    <property type="entry name" value="Purple acid phosphatase, N-terminal domain"/>
    <property type="match status" value="1"/>
</dbReference>
<dbReference type="Proteomes" id="UP000002640">
    <property type="component" value="Unassembled WGS sequence"/>
</dbReference>
<accession>G4ZC61</accession>
<keyword evidence="6" id="KW-1185">Reference proteome</keyword>
<evidence type="ECO:0000256" key="2">
    <source>
        <dbReference type="RuleBase" id="RU361203"/>
    </source>
</evidence>
<comment type="similarity">
    <text evidence="2">Belongs to the metallophosphoesterase superfamily. Purple acid phosphatase family.</text>
</comment>
<dbReference type="Pfam" id="PF00149">
    <property type="entry name" value="Metallophos"/>
    <property type="match status" value="1"/>
</dbReference>
<dbReference type="PANTHER" id="PTHR22953">
    <property type="entry name" value="ACID PHOSPHATASE RELATED"/>
    <property type="match status" value="1"/>
</dbReference>
<evidence type="ECO:0000256" key="1">
    <source>
        <dbReference type="ARBA" id="ARBA00022729"/>
    </source>
</evidence>
<feature type="chain" id="PRO_5005132306" description="Purple acid phosphatase" evidence="2">
    <location>
        <begin position="21"/>
        <end position="347"/>
    </location>
</feature>
<feature type="domain" description="Purple acid phosphatase N-terminal" evidence="4">
    <location>
        <begin position="40"/>
        <end position="125"/>
    </location>
</feature>
<dbReference type="InterPro" id="IPR008963">
    <property type="entry name" value="Purple_acid_Pase-like_N"/>
</dbReference>
<dbReference type="Pfam" id="PF16656">
    <property type="entry name" value="Pur_ac_phosph_N"/>
    <property type="match status" value="1"/>
</dbReference>